<dbReference type="Proteomes" id="UP001158066">
    <property type="component" value="Unassembled WGS sequence"/>
</dbReference>
<dbReference type="AlphaFoldDB" id="A0AA45WSX7"/>
<accession>A0AA45WSX7</accession>
<proteinExistence type="predicted"/>
<organism evidence="1 2">
    <name type="scientific">Anoxynatronum buryatiense</name>
    <dbReference type="NCBI Taxonomy" id="489973"/>
    <lineage>
        <taxon>Bacteria</taxon>
        <taxon>Bacillati</taxon>
        <taxon>Bacillota</taxon>
        <taxon>Clostridia</taxon>
        <taxon>Eubacteriales</taxon>
        <taxon>Clostridiaceae</taxon>
        <taxon>Anoxynatronum</taxon>
    </lineage>
</organism>
<comment type="caution">
    <text evidence="1">The sequence shown here is derived from an EMBL/GenBank/DDBJ whole genome shotgun (WGS) entry which is preliminary data.</text>
</comment>
<dbReference type="EMBL" id="FXUF01000001">
    <property type="protein sequence ID" value="SMP39898.1"/>
    <property type="molecule type" value="Genomic_DNA"/>
</dbReference>
<keyword evidence="2" id="KW-1185">Reference proteome</keyword>
<dbReference type="SUPFAM" id="SSF51658">
    <property type="entry name" value="Xylose isomerase-like"/>
    <property type="match status" value="1"/>
</dbReference>
<protein>
    <submittedName>
        <fullName evidence="1">Sugar phosphate isomerase/epimerase</fullName>
    </submittedName>
</protein>
<name>A0AA45WSX7_9CLOT</name>
<dbReference type="GO" id="GO:0016853">
    <property type="term" value="F:isomerase activity"/>
    <property type="evidence" value="ECO:0007669"/>
    <property type="project" value="UniProtKB-KW"/>
</dbReference>
<evidence type="ECO:0000313" key="1">
    <source>
        <dbReference type="EMBL" id="SMP39898.1"/>
    </source>
</evidence>
<sequence length="253" mass="29115">MLKEKLILNALAFKDANSGIVEQHRLLDWILSKGYRRLEIRREYMRNPSQEIALIAESNQKAQLELHYSVADKLFQDTYIDQSLIQDYMAEAKMLNAKSITFYLGDYRALSVKDKVFLQGLCNGSLAVLIENDQSLSGGKADKIEELLMICHENNIKLQMTFDIGNWIWTGEDAEKNALKLKPYVSNIHVKDVMIKDGCFSSTQLDGGIVDWKYFLKFFNGKNFILEYPCGMEPFDCIEHAYQLINEAMIESQ</sequence>
<dbReference type="InterPro" id="IPR036237">
    <property type="entry name" value="Xyl_isomerase-like_sf"/>
</dbReference>
<keyword evidence="1" id="KW-0413">Isomerase</keyword>
<evidence type="ECO:0000313" key="2">
    <source>
        <dbReference type="Proteomes" id="UP001158066"/>
    </source>
</evidence>
<dbReference type="Gene3D" id="3.20.20.150">
    <property type="entry name" value="Divalent-metal-dependent TIM barrel enzymes"/>
    <property type="match status" value="1"/>
</dbReference>
<reference evidence="1" key="1">
    <citation type="submission" date="2017-05" db="EMBL/GenBank/DDBJ databases">
        <authorList>
            <person name="Varghese N."/>
            <person name="Submissions S."/>
        </authorList>
    </citation>
    <scope>NUCLEOTIDE SEQUENCE</scope>
    <source>
        <strain evidence="1">Su22</strain>
    </source>
</reference>
<gene>
    <name evidence="1" type="ORF">SAMN06296020_101293</name>
</gene>